<accession>A0A6M4ITQ7</accession>
<dbReference type="KEGG" id="ggr:HKW67_15945"/>
<keyword evidence="2" id="KW-1185">Reference proteome</keyword>
<evidence type="ECO:0000313" key="2">
    <source>
        <dbReference type="Proteomes" id="UP000500938"/>
    </source>
</evidence>
<dbReference type="Proteomes" id="UP000500938">
    <property type="component" value="Chromosome"/>
</dbReference>
<protein>
    <submittedName>
        <fullName evidence="1">Uncharacterized protein</fullName>
    </submittedName>
</protein>
<name>A0A6M4ITQ7_9BACT</name>
<sequence length="244" mass="28076">MGHWILESATPTIRDGPAENFGNKLAVEFKLHYKPSTFGSFVEMPRLEWKETITMIEKNLGTWWRYVGDQYQRNPNSVTFVSWVMRYAWAFDCVRQQLYNDDVPCRLYDRHGNRIPKDTFERESEPKDKANVVRAYLKKNGGIMCVTVEDKPAILRPSAPKVPPVHKNRILTFDCGLKGSPIRIKAVQHLTVDETKPPMQWFRECVLTDTSRPFTTVGLREVQPPADVAMPKPFDGTAAKGQYE</sequence>
<gene>
    <name evidence="1" type="ORF">HKW67_15945</name>
</gene>
<dbReference type="EMBL" id="CP053085">
    <property type="protein sequence ID" value="QJR36897.1"/>
    <property type="molecule type" value="Genomic_DNA"/>
</dbReference>
<organism evidence="1 2">
    <name type="scientific">Gemmatimonas groenlandica</name>
    <dbReference type="NCBI Taxonomy" id="2732249"/>
    <lineage>
        <taxon>Bacteria</taxon>
        <taxon>Pseudomonadati</taxon>
        <taxon>Gemmatimonadota</taxon>
        <taxon>Gemmatimonadia</taxon>
        <taxon>Gemmatimonadales</taxon>
        <taxon>Gemmatimonadaceae</taxon>
        <taxon>Gemmatimonas</taxon>
    </lineage>
</organism>
<proteinExistence type="predicted"/>
<evidence type="ECO:0000313" key="1">
    <source>
        <dbReference type="EMBL" id="QJR36897.1"/>
    </source>
</evidence>
<reference evidence="1 2" key="1">
    <citation type="submission" date="2020-05" db="EMBL/GenBank/DDBJ databases">
        <title>Complete genome sequence of Gemmatimonas greenlandica TET16.</title>
        <authorList>
            <person name="Zeng Y."/>
        </authorList>
    </citation>
    <scope>NUCLEOTIDE SEQUENCE [LARGE SCALE GENOMIC DNA]</scope>
    <source>
        <strain evidence="1 2">TET16</strain>
    </source>
</reference>
<dbReference type="RefSeq" id="WP_171226330.1">
    <property type="nucleotide sequence ID" value="NZ_CP053085.1"/>
</dbReference>
<dbReference type="AlphaFoldDB" id="A0A6M4ITQ7"/>